<dbReference type="Gene3D" id="1.20.1250.20">
    <property type="entry name" value="MFS general substrate transporter like domains"/>
    <property type="match status" value="2"/>
</dbReference>
<feature type="transmembrane region" description="Helical" evidence="5">
    <location>
        <begin position="83"/>
        <end position="100"/>
    </location>
</feature>
<reference evidence="7 8" key="1">
    <citation type="submission" date="2023-07" db="EMBL/GenBank/DDBJ databases">
        <title>Sequencing the genomes of 1000 actinobacteria strains.</title>
        <authorList>
            <person name="Klenk H.-P."/>
        </authorList>
    </citation>
    <scope>NUCLEOTIDE SEQUENCE [LARGE SCALE GENOMIC DNA]</scope>
    <source>
        <strain evidence="7 8">DSM 14785</strain>
    </source>
</reference>
<keyword evidence="4 5" id="KW-0472">Membrane</keyword>
<evidence type="ECO:0000313" key="8">
    <source>
        <dbReference type="Proteomes" id="UP001240250"/>
    </source>
</evidence>
<comment type="subcellular location">
    <subcellularLocation>
        <location evidence="1">Cell membrane</location>
        <topology evidence="1">Multi-pass membrane protein</topology>
    </subcellularLocation>
</comment>
<evidence type="ECO:0000256" key="2">
    <source>
        <dbReference type="ARBA" id="ARBA00022692"/>
    </source>
</evidence>
<dbReference type="PROSITE" id="PS00216">
    <property type="entry name" value="SUGAR_TRANSPORT_1"/>
    <property type="match status" value="1"/>
</dbReference>
<dbReference type="InterPro" id="IPR005829">
    <property type="entry name" value="Sugar_transporter_CS"/>
</dbReference>
<feature type="transmembrane region" description="Helical" evidence="5">
    <location>
        <begin position="257"/>
        <end position="278"/>
    </location>
</feature>
<dbReference type="Pfam" id="PF07690">
    <property type="entry name" value="MFS_1"/>
    <property type="match status" value="2"/>
</dbReference>
<evidence type="ECO:0000256" key="4">
    <source>
        <dbReference type="ARBA" id="ARBA00023136"/>
    </source>
</evidence>
<feature type="transmembrane region" description="Helical" evidence="5">
    <location>
        <begin position="143"/>
        <end position="165"/>
    </location>
</feature>
<comment type="caution">
    <text evidence="7">The sequence shown here is derived from an EMBL/GenBank/DDBJ whole genome shotgun (WGS) entry which is preliminary data.</text>
</comment>
<dbReference type="PROSITE" id="PS50850">
    <property type="entry name" value="MFS"/>
    <property type="match status" value="1"/>
</dbReference>
<feature type="transmembrane region" description="Helical" evidence="5">
    <location>
        <begin position="171"/>
        <end position="194"/>
    </location>
</feature>
<accession>A0ABU0GIE1</accession>
<dbReference type="Proteomes" id="UP001240250">
    <property type="component" value="Unassembled WGS sequence"/>
</dbReference>
<dbReference type="SUPFAM" id="SSF103473">
    <property type="entry name" value="MFS general substrate transporter"/>
    <property type="match status" value="1"/>
</dbReference>
<dbReference type="PROSITE" id="PS51257">
    <property type="entry name" value="PROKAR_LIPOPROTEIN"/>
    <property type="match status" value="1"/>
</dbReference>
<feature type="domain" description="Major facilitator superfamily (MFS) profile" evidence="6">
    <location>
        <begin position="218"/>
        <end position="414"/>
    </location>
</feature>
<organism evidence="7 8">
    <name type="scientific">Cellulomonas iranensis</name>
    <dbReference type="NCBI Taxonomy" id="76862"/>
    <lineage>
        <taxon>Bacteria</taxon>
        <taxon>Bacillati</taxon>
        <taxon>Actinomycetota</taxon>
        <taxon>Actinomycetes</taxon>
        <taxon>Micrococcales</taxon>
        <taxon>Cellulomonadaceae</taxon>
        <taxon>Cellulomonas</taxon>
    </lineage>
</organism>
<feature type="transmembrane region" description="Helical" evidence="5">
    <location>
        <begin position="51"/>
        <end position="71"/>
    </location>
</feature>
<gene>
    <name evidence="7" type="ORF">JO380_001528</name>
</gene>
<evidence type="ECO:0000256" key="1">
    <source>
        <dbReference type="ARBA" id="ARBA00004651"/>
    </source>
</evidence>
<dbReference type="PANTHER" id="PTHR23528">
    <property type="match status" value="1"/>
</dbReference>
<evidence type="ECO:0000313" key="7">
    <source>
        <dbReference type="EMBL" id="MDQ0425147.1"/>
    </source>
</evidence>
<evidence type="ECO:0000256" key="3">
    <source>
        <dbReference type="ARBA" id="ARBA00022989"/>
    </source>
</evidence>
<dbReference type="RefSeq" id="WP_167748899.1">
    <property type="nucleotide sequence ID" value="NZ_CP194061.1"/>
</dbReference>
<sequence>MTTTIARTVRVVAPLALVQAALAACYAGVVVVLLPRQVALLDAASKVENLALVSTVSFAFTVAAQPVVGALSDRTRGRFGPRVPWMVGSALVASVALLALGRASSLLLLGALWVVAQVALNGVDVAAAAVVPDEVPPARRGRTFAALGAASVVGAAVAVTGIGAAPDGTAGAYAALGAGVLVATAVFVVVAGVARPRPRAGAPRPWRRLLVDPRREPAFARVFASRFGFVLAYQLVYTYQLYVLTDHVGLTDARASVVLGTLTAVSLVAVLVGAAVTGVGSDRLGRRTPFLVGACALLAVAVLVPLAWPTVPGMAVFAVLKGLASGAHLAAATTFVTEVLPAAGTSPATDLGVFNVATNVPQALAPALAGLLVLRAGGYPTLFVAAGVVALAALVASRRAGRAPTSPTPERVTT</sequence>
<feature type="transmembrane region" description="Helical" evidence="5">
    <location>
        <begin position="290"/>
        <end position="308"/>
    </location>
</feature>
<dbReference type="InterPro" id="IPR020846">
    <property type="entry name" value="MFS_dom"/>
</dbReference>
<evidence type="ECO:0000259" key="6">
    <source>
        <dbReference type="PROSITE" id="PS50850"/>
    </source>
</evidence>
<dbReference type="EMBL" id="JAUSVM010000001">
    <property type="protein sequence ID" value="MDQ0425147.1"/>
    <property type="molecule type" value="Genomic_DNA"/>
</dbReference>
<dbReference type="InterPro" id="IPR011701">
    <property type="entry name" value="MFS"/>
</dbReference>
<feature type="transmembrane region" description="Helical" evidence="5">
    <location>
        <begin position="218"/>
        <end position="237"/>
    </location>
</feature>
<keyword evidence="8" id="KW-1185">Reference proteome</keyword>
<name>A0ABU0GIE1_9CELL</name>
<keyword evidence="2 5" id="KW-0812">Transmembrane</keyword>
<keyword evidence="3 5" id="KW-1133">Transmembrane helix</keyword>
<feature type="transmembrane region" description="Helical" evidence="5">
    <location>
        <begin position="106"/>
        <end position="131"/>
    </location>
</feature>
<dbReference type="PANTHER" id="PTHR23528:SF1">
    <property type="entry name" value="MAJOR FACILITATOR SUPERFAMILY (MFS) PROFILE DOMAIN-CONTAINING PROTEIN"/>
    <property type="match status" value="1"/>
</dbReference>
<proteinExistence type="predicted"/>
<dbReference type="CDD" id="cd06174">
    <property type="entry name" value="MFS"/>
    <property type="match status" value="1"/>
</dbReference>
<evidence type="ECO:0000256" key="5">
    <source>
        <dbReference type="SAM" id="Phobius"/>
    </source>
</evidence>
<protein>
    <submittedName>
        <fullName evidence="7">MFS family permease</fullName>
    </submittedName>
</protein>
<feature type="transmembrane region" description="Helical" evidence="5">
    <location>
        <begin position="376"/>
        <end position="396"/>
    </location>
</feature>
<dbReference type="InterPro" id="IPR036259">
    <property type="entry name" value="MFS_trans_sf"/>
</dbReference>